<feature type="transmembrane region" description="Helical" evidence="7">
    <location>
        <begin position="182"/>
        <end position="206"/>
    </location>
</feature>
<proteinExistence type="inferred from homology"/>
<reference evidence="8 9" key="1">
    <citation type="submission" date="2020-04" db="EMBL/GenBank/DDBJ databases">
        <authorList>
            <person name="Laetsch R D."/>
            <person name="Stevens L."/>
            <person name="Kumar S."/>
            <person name="Blaxter L. M."/>
        </authorList>
    </citation>
    <scope>NUCLEOTIDE SEQUENCE [LARGE SCALE GENOMIC DNA]</scope>
</reference>
<keyword evidence="9" id="KW-1185">Reference proteome</keyword>
<dbReference type="PANTHER" id="PTHR31216">
    <property type="entry name" value="SERPENTINE RECEPTOR CLASS BETA-1-RELATED-RELATED"/>
    <property type="match status" value="1"/>
</dbReference>
<accession>A0A8S1EP93</accession>
<dbReference type="GO" id="GO:0007606">
    <property type="term" value="P:sensory perception of chemical stimulus"/>
    <property type="evidence" value="ECO:0007669"/>
    <property type="project" value="InterPro"/>
</dbReference>
<feature type="transmembrane region" description="Helical" evidence="7">
    <location>
        <begin position="20"/>
        <end position="44"/>
    </location>
</feature>
<keyword evidence="5 7" id="KW-1133">Transmembrane helix</keyword>
<feature type="transmembrane region" description="Helical" evidence="7">
    <location>
        <begin position="227"/>
        <end position="250"/>
    </location>
</feature>
<comment type="similarity">
    <text evidence="2">Belongs to the nematode receptor-like protein sre family.</text>
</comment>
<feature type="transmembrane region" description="Helical" evidence="7">
    <location>
        <begin position="454"/>
        <end position="474"/>
    </location>
</feature>
<dbReference type="PANTHER" id="PTHR31216:SF11">
    <property type="entry name" value="SERPENTINE RECEPTOR CLASS BETA-16-RELATED"/>
    <property type="match status" value="1"/>
</dbReference>
<feature type="transmembrane region" description="Helical" evidence="7">
    <location>
        <begin position="412"/>
        <end position="434"/>
    </location>
</feature>
<dbReference type="Pfam" id="PF03125">
    <property type="entry name" value="Sre"/>
    <property type="match status" value="1"/>
</dbReference>
<dbReference type="OrthoDB" id="5792629at2759"/>
<evidence type="ECO:0000256" key="1">
    <source>
        <dbReference type="ARBA" id="ARBA00004141"/>
    </source>
</evidence>
<keyword evidence="6 7" id="KW-0472">Membrane</keyword>
<feature type="transmembrane region" description="Helical" evidence="7">
    <location>
        <begin position="147"/>
        <end position="167"/>
    </location>
</feature>
<dbReference type="Proteomes" id="UP000494206">
    <property type="component" value="Unassembled WGS sequence"/>
</dbReference>
<gene>
    <name evidence="8" type="ORF">CBOVIS_LOCUS4712</name>
</gene>
<evidence type="ECO:0000256" key="5">
    <source>
        <dbReference type="ARBA" id="ARBA00022989"/>
    </source>
</evidence>
<dbReference type="AlphaFoldDB" id="A0A8S1EP93"/>
<name>A0A8S1EP93_9PELO</name>
<feature type="transmembrane region" description="Helical" evidence="7">
    <location>
        <begin position="347"/>
        <end position="368"/>
    </location>
</feature>
<evidence type="ECO:0000313" key="9">
    <source>
        <dbReference type="Proteomes" id="UP000494206"/>
    </source>
</evidence>
<dbReference type="GO" id="GO:0016020">
    <property type="term" value="C:membrane"/>
    <property type="evidence" value="ECO:0007669"/>
    <property type="project" value="UniProtKB-SubCell"/>
</dbReference>
<organism evidence="8 9">
    <name type="scientific">Caenorhabditis bovis</name>
    <dbReference type="NCBI Taxonomy" id="2654633"/>
    <lineage>
        <taxon>Eukaryota</taxon>
        <taxon>Metazoa</taxon>
        <taxon>Ecdysozoa</taxon>
        <taxon>Nematoda</taxon>
        <taxon>Chromadorea</taxon>
        <taxon>Rhabditida</taxon>
        <taxon>Rhabditina</taxon>
        <taxon>Rhabditomorpha</taxon>
        <taxon>Rhabditoidea</taxon>
        <taxon>Rhabditidae</taxon>
        <taxon>Peloderinae</taxon>
        <taxon>Caenorhabditis</taxon>
    </lineage>
</organism>
<feature type="transmembrane region" description="Helical" evidence="7">
    <location>
        <begin position="296"/>
        <end position="324"/>
    </location>
</feature>
<dbReference type="GO" id="GO:0004888">
    <property type="term" value="F:transmembrane signaling receptor activity"/>
    <property type="evidence" value="ECO:0007669"/>
    <property type="project" value="InterPro"/>
</dbReference>
<sequence>MCYRIGSHLSGRFQIRENLVTEGFITQILAINLISSMITTGSSWILFHLQYESNTPFIAFCRNLFYLTPFNGFFVSIISIIQCAKRRERRNQKSASIVQLPAKGVEGYADMSDICLEVSLQFSKDFFFAQIAQFQLLEIAKYWPLQLILAFYTILAIISLFLSIYFIKTYIWMSAFHQSFKIFIAIYFTNIIQHQFCYTMSFAVFLKNLVQASTNKCDIILGIVPRTILHIPLSYSASVGVFTMFVKIAFYKPLQILFIVYTLFAIVTIVLIIYFLKVYIWKSTLHQSFKELVNIYFIVIFAQEYFYVFNIAVVLPCILIFWIYQNADFNQPAITILSIPGGVVERFSINLMGSIILLATDFIVLLYTHCYNRKLRKKRVQLRLLQNATFYRIGFNLSSRYQIMENMTTERFVTQILTVNLLLALLASSVPWILNNFELSISTDNIQFAFFLRSALFLSPVIGLLVSIISIWFMSRNRKLRIQHAAKMVKVPSRGRRGFQVYSKLLDEQWAQHFKKL</sequence>
<feature type="transmembrane region" description="Helical" evidence="7">
    <location>
        <begin position="256"/>
        <end position="276"/>
    </location>
</feature>
<evidence type="ECO:0000256" key="4">
    <source>
        <dbReference type="ARBA" id="ARBA00022692"/>
    </source>
</evidence>
<feature type="transmembrane region" description="Helical" evidence="7">
    <location>
        <begin position="64"/>
        <end position="84"/>
    </location>
</feature>
<dbReference type="EMBL" id="CADEPM010000003">
    <property type="protein sequence ID" value="CAB3402040.1"/>
    <property type="molecule type" value="Genomic_DNA"/>
</dbReference>
<protein>
    <submittedName>
        <fullName evidence="8">Uncharacterized protein</fullName>
    </submittedName>
</protein>
<comment type="similarity">
    <text evidence="3">Belongs to the nematode receptor-like protein srb family.</text>
</comment>
<dbReference type="InterPro" id="IPR004151">
    <property type="entry name" value="7TM_GPCR_serpentine_rcpt_Sre"/>
</dbReference>
<keyword evidence="4 7" id="KW-0812">Transmembrane</keyword>
<evidence type="ECO:0000256" key="2">
    <source>
        <dbReference type="ARBA" id="ARBA00006803"/>
    </source>
</evidence>
<comment type="caution">
    <text evidence="8">The sequence shown here is derived from an EMBL/GenBank/DDBJ whole genome shotgun (WGS) entry which is preliminary data.</text>
</comment>
<evidence type="ECO:0000256" key="3">
    <source>
        <dbReference type="ARBA" id="ARBA00006860"/>
    </source>
</evidence>
<evidence type="ECO:0000313" key="8">
    <source>
        <dbReference type="EMBL" id="CAB3402040.1"/>
    </source>
</evidence>
<evidence type="ECO:0000256" key="6">
    <source>
        <dbReference type="ARBA" id="ARBA00023136"/>
    </source>
</evidence>
<dbReference type="InterPro" id="IPR002184">
    <property type="entry name" value="7TM_GPCR_serpentine_rcpt_Srb"/>
</dbReference>
<comment type="subcellular location">
    <subcellularLocation>
        <location evidence="1">Membrane</location>
        <topology evidence="1">Multi-pass membrane protein</topology>
    </subcellularLocation>
</comment>
<evidence type="ECO:0000256" key="7">
    <source>
        <dbReference type="SAM" id="Phobius"/>
    </source>
</evidence>